<dbReference type="AlphaFoldDB" id="D7MVN2"/>
<dbReference type="Pfam" id="PF04776">
    <property type="entry name" value="protein_MS5"/>
    <property type="match status" value="1"/>
</dbReference>
<sequence length="152" mass="17473">MWINSIVLIVISRGLFSNYLLQHDLSDLMILEVAIETKEDVKPPSERLNEKNAIIYIRYHGKPQAGNPADCIAIIRRTFDKHNGVLRFRLVGKIQSAENIVKMGKNESLPLARRRLLGIHKRLAFSNDGLSLARHLKRQAYKYHAVRLARHV</sequence>
<evidence type="ECO:0000256" key="1">
    <source>
        <dbReference type="SAM" id="SignalP"/>
    </source>
</evidence>
<evidence type="ECO:0000313" key="2">
    <source>
        <dbReference type="EMBL" id="EFH39485.1"/>
    </source>
</evidence>
<dbReference type="HOGENOM" id="CLU_1724802_0_0_1"/>
<keyword evidence="3" id="KW-1185">Reference proteome</keyword>
<dbReference type="EMBL" id="GL348721">
    <property type="protein sequence ID" value="EFH39485.1"/>
    <property type="molecule type" value="Genomic_DNA"/>
</dbReference>
<dbReference type="Gramene" id="fgenesh1_pg.C_scaffold_9000150">
    <property type="protein sequence ID" value="fgenesh1_pg.C_scaffold_9000150"/>
    <property type="gene ID" value="fgenesh1_pg.C_scaffold_9000150"/>
</dbReference>
<dbReference type="InterPro" id="IPR006462">
    <property type="entry name" value="MS5"/>
</dbReference>
<accession>D7MVN2</accession>
<evidence type="ECO:0000313" key="3">
    <source>
        <dbReference type="Proteomes" id="UP000008694"/>
    </source>
</evidence>
<proteinExistence type="predicted"/>
<feature type="signal peptide" evidence="1">
    <location>
        <begin position="1"/>
        <end position="17"/>
    </location>
</feature>
<protein>
    <submittedName>
        <fullName evidence="2">Uncharacterized protein</fullName>
    </submittedName>
</protein>
<reference evidence="3" key="1">
    <citation type="journal article" date="2011" name="Nat. Genet.">
        <title>The Arabidopsis lyrata genome sequence and the basis of rapid genome size change.</title>
        <authorList>
            <person name="Hu T.T."/>
            <person name="Pattyn P."/>
            <person name="Bakker E.G."/>
            <person name="Cao J."/>
            <person name="Cheng J.-F."/>
            <person name="Clark R.M."/>
            <person name="Fahlgren N."/>
            <person name="Fawcett J.A."/>
            <person name="Grimwood J."/>
            <person name="Gundlach H."/>
            <person name="Haberer G."/>
            <person name="Hollister J.D."/>
            <person name="Ossowski S."/>
            <person name="Ottilar R.P."/>
            <person name="Salamov A.A."/>
            <person name="Schneeberger K."/>
            <person name="Spannagl M."/>
            <person name="Wang X."/>
            <person name="Yang L."/>
            <person name="Nasrallah M.E."/>
            <person name="Bergelson J."/>
            <person name="Carrington J.C."/>
            <person name="Gaut B.S."/>
            <person name="Schmutz J."/>
            <person name="Mayer K.F.X."/>
            <person name="Van de Peer Y."/>
            <person name="Grigoriev I.V."/>
            <person name="Nordborg M."/>
            <person name="Weigel D."/>
            <person name="Guo Y.-L."/>
        </authorList>
    </citation>
    <scope>NUCLEOTIDE SEQUENCE [LARGE SCALE GENOMIC DNA]</scope>
    <source>
        <strain evidence="3">cv. MN47</strain>
    </source>
</reference>
<dbReference type="Proteomes" id="UP000008694">
    <property type="component" value="Unassembled WGS sequence"/>
</dbReference>
<gene>
    <name evidence="2" type="ORF">ARALYDRAFT_359110</name>
</gene>
<organism evidence="3">
    <name type="scientific">Arabidopsis lyrata subsp. lyrata</name>
    <name type="common">Lyre-leaved rock-cress</name>
    <dbReference type="NCBI Taxonomy" id="81972"/>
    <lineage>
        <taxon>Eukaryota</taxon>
        <taxon>Viridiplantae</taxon>
        <taxon>Streptophyta</taxon>
        <taxon>Embryophyta</taxon>
        <taxon>Tracheophyta</taxon>
        <taxon>Spermatophyta</taxon>
        <taxon>Magnoliopsida</taxon>
        <taxon>eudicotyledons</taxon>
        <taxon>Gunneridae</taxon>
        <taxon>Pentapetalae</taxon>
        <taxon>rosids</taxon>
        <taxon>malvids</taxon>
        <taxon>Brassicales</taxon>
        <taxon>Brassicaceae</taxon>
        <taxon>Camelineae</taxon>
        <taxon>Arabidopsis</taxon>
    </lineage>
</organism>
<name>D7MVN2_ARALL</name>
<feature type="chain" id="PRO_5003103719" evidence="1">
    <location>
        <begin position="18"/>
        <end position="152"/>
    </location>
</feature>
<keyword evidence="1" id="KW-0732">Signal</keyword>